<dbReference type="PROSITE" id="PS51318">
    <property type="entry name" value="TAT"/>
    <property type="match status" value="1"/>
</dbReference>
<reference evidence="5" key="2">
    <citation type="journal article" date="2021" name="Syst. Appl. Microbiol.">
        <title>Roseomonas hellenica sp. nov., isolated from roots of wild-growing Alkanna tinctoria.</title>
        <authorList>
            <person name="Rat A."/>
            <person name="Naranjo H.D."/>
            <person name="Lebbe L."/>
            <person name="Cnockaert M."/>
            <person name="Krigas N."/>
            <person name="Grigoriadou K."/>
            <person name="Maloupa E."/>
            <person name="Willems A."/>
        </authorList>
    </citation>
    <scope>NUCLEOTIDE SEQUENCE</scope>
    <source>
        <strain evidence="5">LMG 31228</strain>
    </source>
</reference>
<feature type="signal peptide" evidence="3">
    <location>
        <begin position="1"/>
        <end position="20"/>
    </location>
</feature>
<dbReference type="GO" id="GO:0030313">
    <property type="term" value="C:cell envelope"/>
    <property type="evidence" value="ECO:0007669"/>
    <property type="project" value="UniProtKB-SubCell"/>
</dbReference>
<reference evidence="5" key="1">
    <citation type="submission" date="2020-01" db="EMBL/GenBank/DDBJ databases">
        <authorList>
            <person name="Rat A."/>
        </authorList>
    </citation>
    <scope>NUCLEOTIDE SEQUENCE</scope>
    <source>
        <strain evidence="5">LMG 31228</strain>
    </source>
</reference>
<dbReference type="RefSeq" id="WP_211847367.1">
    <property type="nucleotide sequence ID" value="NZ_JAAEDL010000014.1"/>
</dbReference>
<dbReference type="CDD" id="cd14659">
    <property type="entry name" value="Imelysin-like_IPPA"/>
    <property type="match status" value="1"/>
</dbReference>
<accession>A0A9X9XDR1</accession>
<organism evidence="5 6">
    <name type="scientific">Neoroseomonas eburnea</name>
    <dbReference type="NCBI Taxonomy" id="1346889"/>
    <lineage>
        <taxon>Bacteria</taxon>
        <taxon>Pseudomonadati</taxon>
        <taxon>Pseudomonadota</taxon>
        <taxon>Alphaproteobacteria</taxon>
        <taxon>Acetobacterales</taxon>
        <taxon>Acetobacteraceae</taxon>
        <taxon>Neoroseomonas</taxon>
    </lineage>
</organism>
<gene>
    <name evidence="5" type="ORF">GXW74_15240</name>
</gene>
<feature type="chain" id="PRO_5040822907" evidence="3">
    <location>
        <begin position="21"/>
        <end position="359"/>
    </location>
</feature>
<comment type="caution">
    <text evidence="5">The sequence shown here is derived from an EMBL/GenBank/DDBJ whole genome shotgun (WGS) entry which is preliminary data.</text>
</comment>
<dbReference type="Proteomes" id="UP001138709">
    <property type="component" value="Unassembled WGS sequence"/>
</dbReference>
<evidence type="ECO:0000256" key="2">
    <source>
        <dbReference type="ARBA" id="ARBA00022729"/>
    </source>
</evidence>
<evidence type="ECO:0000313" key="6">
    <source>
        <dbReference type="Proteomes" id="UP001138709"/>
    </source>
</evidence>
<feature type="domain" description="Imelysin-like" evidence="4">
    <location>
        <begin position="45"/>
        <end position="338"/>
    </location>
</feature>
<dbReference type="InterPro" id="IPR018976">
    <property type="entry name" value="Imelysin-like"/>
</dbReference>
<keyword evidence="6" id="KW-1185">Reference proteome</keyword>
<comment type="subcellular location">
    <subcellularLocation>
        <location evidence="1">Cell envelope</location>
    </subcellularLocation>
</comment>
<evidence type="ECO:0000313" key="5">
    <source>
        <dbReference type="EMBL" id="MBR0681847.1"/>
    </source>
</evidence>
<dbReference type="Pfam" id="PF09375">
    <property type="entry name" value="Peptidase_M75"/>
    <property type="match status" value="1"/>
</dbReference>
<protein>
    <submittedName>
        <fullName evidence="5">Imelysin family protein</fullName>
    </submittedName>
</protein>
<name>A0A9X9XDR1_9PROT</name>
<dbReference type="EMBL" id="JAAEDL010000014">
    <property type="protein sequence ID" value="MBR0681847.1"/>
    <property type="molecule type" value="Genomic_DNA"/>
</dbReference>
<keyword evidence="2 3" id="KW-0732">Signal</keyword>
<evidence type="ECO:0000256" key="1">
    <source>
        <dbReference type="ARBA" id="ARBA00004196"/>
    </source>
</evidence>
<evidence type="ECO:0000256" key="3">
    <source>
        <dbReference type="SAM" id="SignalP"/>
    </source>
</evidence>
<proteinExistence type="predicted"/>
<evidence type="ECO:0000259" key="4">
    <source>
        <dbReference type="Pfam" id="PF09375"/>
    </source>
</evidence>
<sequence>MPNRRTFLAAALLVPASAHAQPARTPAPAPAAQREALRRAVATHILPRHAAFAEATRGFAAAAATAAHGPAQMDAARTTWIAAALAFQGIRHLRFGPMEERDRGFRIAFFPDVRNSIGREMAELLRAADPALVSPEAFARGRVAAQGLPAAERLLFGDEAARLAEQRFRGTLLGAIGANLAVIARDLETAWTRPDAPYGTGMEGTPDGPYRSPQDGLLMLFKSLSGGLEFLAERQVARTLGPSLREAFPRRAEAWRSGQSLALVRASLAAQQELWAAAFAPMLAAANPTVARQVAEGFARSAAAAGRIVPSLESAVVQAGGRAAVEELLRALGTLRRLLGERGAPALGLPMGFNSMDGD</sequence>
<dbReference type="InterPro" id="IPR006311">
    <property type="entry name" value="TAT_signal"/>
</dbReference>
<dbReference type="InterPro" id="IPR034984">
    <property type="entry name" value="Imelysin-like_IPPA"/>
</dbReference>
<dbReference type="InterPro" id="IPR038352">
    <property type="entry name" value="Imelysin_sf"/>
</dbReference>
<dbReference type="Gene3D" id="1.20.1420.20">
    <property type="entry name" value="M75 peptidase, HXXE motif"/>
    <property type="match status" value="1"/>
</dbReference>
<dbReference type="AlphaFoldDB" id="A0A9X9XDR1"/>